<keyword evidence="4" id="KW-0238">DNA-binding</keyword>
<dbReference type="GO" id="GO:0003677">
    <property type="term" value="F:DNA binding"/>
    <property type="evidence" value="ECO:0007669"/>
    <property type="project" value="UniProtKB-KW"/>
</dbReference>
<dbReference type="RefSeq" id="WP_183910809.1">
    <property type="nucleotide sequence ID" value="NZ_JACHXZ010000003.1"/>
</dbReference>
<gene>
    <name evidence="8" type="ORF">FHS30_002540</name>
</gene>
<dbReference type="InterPro" id="IPR014284">
    <property type="entry name" value="RNA_pol_sigma-70_dom"/>
</dbReference>
<feature type="domain" description="RNA polymerase sigma-70 region 2" evidence="6">
    <location>
        <begin position="12"/>
        <end position="75"/>
    </location>
</feature>
<organism evidence="8 9">
    <name type="scientific">Simiduia aestuariiviva</name>
    <dbReference type="NCBI Taxonomy" id="1510459"/>
    <lineage>
        <taxon>Bacteria</taxon>
        <taxon>Pseudomonadati</taxon>
        <taxon>Pseudomonadota</taxon>
        <taxon>Gammaproteobacteria</taxon>
        <taxon>Cellvibrionales</taxon>
        <taxon>Cellvibrionaceae</taxon>
        <taxon>Simiduia</taxon>
    </lineage>
</organism>
<dbReference type="PANTHER" id="PTHR43133">
    <property type="entry name" value="RNA POLYMERASE ECF-TYPE SIGMA FACTO"/>
    <property type="match status" value="1"/>
</dbReference>
<proteinExistence type="inferred from homology"/>
<dbReference type="GO" id="GO:0006352">
    <property type="term" value="P:DNA-templated transcription initiation"/>
    <property type="evidence" value="ECO:0007669"/>
    <property type="project" value="InterPro"/>
</dbReference>
<accession>A0A839UNB4</accession>
<feature type="domain" description="RNA polymerase sigma factor 70 region 4 type 2" evidence="7">
    <location>
        <begin position="114"/>
        <end position="165"/>
    </location>
</feature>
<dbReference type="InterPro" id="IPR039425">
    <property type="entry name" value="RNA_pol_sigma-70-like"/>
</dbReference>
<dbReference type="InterPro" id="IPR013249">
    <property type="entry name" value="RNA_pol_sigma70_r4_t2"/>
</dbReference>
<dbReference type="EMBL" id="JACHXZ010000003">
    <property type="protein sequence ID" value="MBB3169332.1"/>
    <property type="molecule type" value="Genomic_DNA"/>
</dbReference>
<dbReference type="InterPro" id="IPR007627">
    <property type="entry name" value="RNA_pol_sigma70_r2"/>
</dbReference>
<reference evidence="8 9" key="1">
    <citation type="submission" date="2020-08" db="EMBL/GenBank/DDBJ databases">
        <title>Genomic Encyclopedia of Type Strains, Phase III (KMG-III): the genomes of soil and plant-associated and newly described type strains.</title>
        <authorList>
            <person name="Whitman W."/>
        </authorList>
    </citation>
    <scope>NUCLEOTIDE SEQUENCE [LARGE SCALE GENOMIC DNA]</scope>
    <source>
        <strain evidence="8 9">CECT 8571</strain>
    </source>
</reference>
<protein>
    <submittedName>
        <fullName evidence="8">RNA polymerase sigma-70 factor (ECF subfamily)</fullName>
    </submittedName>
</protein>
<dbReference type="Proteomes" id="UP000559987">
    <property type="component" value="Unassembled WGS sequence"/>
</dbReference>
<dbReference type="SUPFAM" id="SSF88659">
    <property type="entry name" value="Sigma3 and sigma4 domains of RNA polymerase sigma factors"/>
    <property type="match status" value="1"/>
</dbReference>
<sequence>MTTQEHAEALWHTYSAGIVRTLSGYEADPQLREDLAQEIFCAIAQSATRIMAAQNSRAYVYRIAHNVAVDHIARQVKDQAELHEPEQLAQLQDTASHAIDHCPAEQLQRDQRQQKLLAAIRELDAPYRQVIVLLLEDLNSTEIADVLQISAGAVRVRINRAKAALKERLLRSAP</sequence>
<evidence type="ECO:0000256" key="4">
    <source>
        <dbReference type="ARBA" id="ARBA00023125"/>
    </source>
</evidence>
<evidence type="ECO:0000256" key="1">
    <source>
        <dbReference type="ARBA" id="ARBA00010641"/>
    </source>
</evidence>
<evidence type="ECO:0000259" key="6">
    <source>
        <dbReference type="Pfam" id="PF04542"/>
    </source>
</evidence>
<dbReference type="InterPro" id="IPR036388">
    <property type="entry name" value="WH-like_DNA-bd_sf"/>
</dbReference>
<dbReference type="InterPro" id="IPR013324">
    <property type="entry name" value="RNA_pol_sigma_r3/r4-like"/>
</dbReference>
<dbReference type="AlphaFoldDB" id="A0A839UNB4"/>
<keyword evidence="5" id="KW-0804">Transcription</keyword>
<comment type="caution">
    <text evidence="8">The sequence shown here is derived from an EMBL/GenBank/DDBJ whole genome shotgun (WGS) entry which is preliminary data.</text>
</comment>
<dbReference type="CDD" id="cd06171">
    <property type="entry name" value="Sigma70_r4"/>
    <property type="match status" value="1"/>
</dbReference>
<name>A0A839UNB4_9GAMM</name>
<dbReference type="NCBIfam" id="TIGR02937">
    <property type="entry name" value="sigma70-ECF"/>
    <property type="match status" value="1"/>
</dbReference>
<keyword evidence="9" id="KW-1185">Reference proteome</keyword>
<dbReference type="PANTHER" id="PTHR43133:SF8">
    <property type="entry name" value="RNA POLYMERASE SIGMA FACTOR HI_1459-RELATED"/>
    <property type="match status" value="1"/>
</dbReference>
<dbReference type="Gene3D" id="1.10.10.10">
    <property type="entry name" value="Winged helix-like DNA-binding domain superfamily/Winged helix DNA-binding domain"/>
    <property type="match status" value="1"/>
</dbReference>
<evidence type="ECO:0000259" key="7">
    <source>
        <dbReference type="Pfam" id="PF08281"/>
    </source>
</evidence>
<dbReference type="GO" id="GO:0016987">
    <property type="term" value="F:sigma factor activity"/>
    <property type="evidence" value="ECO:0007669"/>
    <property type="project" value="UniProtKB-KW"/>
</dbReference>
<dbReference type="Gene3D" id="1.10.1740.10">
    <property type="match status" value="1"/>
</dbReference>
<keyword evidence="2" id="KW-0805">Transcription regulation</keyword>
<dbReference type="Pfam" id="PF04542">
    <property type="entry name" value="Sigma70_r2"/>
    <property type="match status" value="1"/>
</dbReference>
<dbReference type="SUPFAM" id="SSF88946">
    <property type="entry name" value="Sigma2 domain of RNA polymerase sigma factors"/>
    <property type="match status" value="1"/>
</dbReference>
<dbReference type="Pfam" id="PF08281">
    <property type="entry name" value="Sigma70_r4_2"/>
    <property type="match status" value="1"/>
</dbReference>
<evidence type="ECO:0000256" key="2">
    <source>
        <dbReference type="ARBA" id="ARBA00023015"/>
    </source>
</evidence>
<comment type="similarity">
    <text evidence="1">Belongs to the sigma-70 factor family. ECF subfamily.</text>
</comment>
<evidence type="ECO:0000313" key="9">
    <source>
        <dbReference type="Proteomes" id="UP000559987"/>
    </source>
</evidence>
<evidence type="ECO:0000256" key="3">
    <source>
        <dbReference type="ARBA" id="ARBA00023082"/>
    </source>
</evidence>
<evidence type="ECO:0000313" key="8">
    <source>
        <dbReference type="EMBL" id="MBB3169332.1"/>
    </source>
</evidence>
<evidence type="ECO:0000256" key="5">
    <source>
        <dbReference type="ARBA" id="ARBA00023163"/>
    </source>
</evidence>
<keyword evidence="3" id="KW-0731">Sigma factor</keyword>
<dbReference type="InterPro" id="IPR013325">
    <property type="entry name" value="RNA_pol_sigma_r2"/>
</dbReference>